<name>A0A916JYG1_9BACL</name>
<evidence type="ECO:0000313" key="3">
    <source>
        <dbReference type="Proteomes" id="UP000693672"/>
    </source>
</evidence>
<reference evidence="2" key="1">
    <citation type="submission" date="2021-06" db="EMBL/GenBank/DDBJ databases">
        <authorList>
            <person name="Criscuolo A."/>
        </authorList>
    </citation>
    <scope>NUCLEOTIDE SEQUENCE</scope>
    <source>
        <strain evidence="2">CIP111600</strain>
    </source>
</reference>
<sequence>MDLPQSYIGGIERGEKNISLETLERIVDALGVEPSDVLTIGKKSNMKDEILIDKIVLQLNDRNPAEIEIIHNLITDVLKAFDKRNKIK</sequence>
<accession>A0A916JYG1</accession>
<feature type="domain" description="HTH cro/C1-type" evidence="1">
    <location>
        <begin position="1"/>
        <end position="37"/>
    </location>
</feature>
<evidence type="ECO:0000259" key="1">
    <source>
        <dbReference type="PROSITE" id="PS50943"/>
    </source>
</evidence>
<dbReference type="AlphaFoldDB" id="A0A916JYG1"/>
<dbReference type="EMBL" id="CAJVAS010000004">
    <property type="protein sequence ID" value="CAG7610947.1"/>
    <property type="molecule type" value="Genomic_DNA"/>
</dbReference>
<dbReference type="Pfam" id="PF01381">
    <property type="entry name" value="HTH_3"/>
    <property type="match status" value="1"/>
</dbReference>
<dbReference type="PROSITE" id="PS50943">
    <property type="entry name" value="HTH_CROC1"/>
    <property type="match status" value="1"/>
</dbReference>
<dbReference type="CDD" id="cd00093">
    <property type="entry name" value="HTH_XRE"/>
    <property type="match status" value="1"/>
</dbReference>
<comment type="caution">
    <text evidence="2">The sequence shown here is derived from an EMBL/GenBank/DDBJ whole genome shotgun (WGS) entry which is preliminary data.</text>
</comment>
<dbReference type="Proteomes" id="UP000693672">
    <property type="component" value="Unassembled WGS sequence"/>
</dbReference>
<dbReference type="InterPro" id="IPR001387">
    <property type="entry name" value="Cro/C1-type_HTH"/>
</dbReference>
<gene>
    <name evidence="2" type="ORF">PAESOLCIP111_01311</name>
</gene>
<protein>
    <recommendedName>
        <fullName evidence="1">HTH cro/C1-type domain-containing protein</fullName>
    </recommendedName>
</protein>
<keyword evidence="3" id="KW-1185">Reference proteome</keyword>
<evidence type="ECO:0000313" key="2">
    <source>
        <dbReference type="EMBL" id="CAG7610947.1"/>
    </source>
</evidence>
<organism evidence="2 3">
    <name type="scientific">Paenibacillus solanacearum</name>
    <dbReference type="NCBI Taxonomy" id="2048548"/>
    <lineage>
        <taxon>Bacteria</taxon>
        <taxon>Bacillati</taxon>
        <taxon>Bacillota</taxon>
        <taxon>Bacilli</taxon>
        <taxon>Bacillales</taxon>
        <taxon>Paenibacillaceae</taxon>
        <taxon>Paenibacillus</taxon>
    </lineage>
</organism>
<proteinExistence type="predicted"/>